<dbReference type="GeneID" id="6996623"/>
<dbReference type="InterPro" id="IPR042265">
    <property type="entry name" value="DPH1/DPH2_3"/>
</dbReference>
<dbReference type="GO" id="GO:0017183">
    <property type="term" value="P:protein histidyl modification to diphthamide"/>
    <property type="evidence" value="ECO:0007669"/>
    <property type="project" value="UniProtKB-UniPathway"/>
</dbReference>
<dbReference type="Gene3D" id="3.40.50.11840">
    <property type="entry name" value="Diphthamide synthesis DPH1/DPH2 domain 1"/>
    <property type="match status" value="1"/>
</dbReference>
<protein>
    <recommendedName>
        <fullName evidence="8">2-(3-amino-3-carboxypropyl)histidine synthase</fullName>
    </recommendedName>
</protein>
<accession>B6AG14</accession>
<evidence type="ECO:0000256" key="5">
    <source>
        <dbReference type="ARBA" id="ARBA00023014"/>
    </source>
</evidence>
<evidence type="ECO:0000256" key="3">
    <source>
        <dbReference type="ARBA" id="ARBA00022723"/>
    </source>
</evidence>
<dbReference type="Gene3D" id="3.40.50.11860">
    <property type="entry name" value="Diphthamide synthesis DPH1/DPH2 domain 3"/>
    <property type="match status" value="1"/>
</dbReference>
<dbReference type="InterPro" id="IPR042263">
    <property type="entry name" value="DPH1/DPH2_1"/>
</dbReference>
<name>B6AG14_CRYMR</name>
<reference evidence="6" key="1">
    <citation type="submission" date="2008-06" db="EMBL/GenBank/DDBJ databases">
        <authorList>
            <person name="Lorenzi H."/>
            <person name="Inman J."/>
            <person name="Miller J."/>
            <person name="Schobel S."/>
            <person name="Amedeo P."/>
            <person name="Caler E.V."/>
            <person name="da Silva J."/>
        </authorList>
    </citation>
    <scope>NUCLEOTIDE SEQUENCE [LARGE SCALE GENOMIC DNA]</scope>
    <source>
        <strain evidence="6">RN66</strain>
    </source>
</reference>
<dbReference type="GO" id="GO:0046872">
    <property type="term" value="F:metal ion binding"/>
    <property type="evidence" value="ECO:0007669"/>
    <property type="project" value="UniProtKB-KW"/>
</dbReference>
<dbReference type="NCBIfam" id="TIGR00322">
    <property type="entry name" value="diphth2_R"/>
    <property type="match status" value="1"/>
</dbReference>
<evidence type="ECO:0000256" key="4">
    <source>
        <dbReference type="ARBA" id="ARBA00023004"/>
    </source>
</evidence>
<evidence type="ECO:0000256" key="1">
    <source>
        <dbReference type="ARBA" id="ARBA00001966"/>
    </source>
</evidence>
<evidence type="ECO:0000313" key="6">
    <source>
        <dbReference type="EMBL" id="EEA07155.1"/>
    </source>
</evidence>
<dbReference type="GO" id="GO:0051536">
    <property type="term" value="F:iron-sulfur cluster binding"/>
    <property type="evidence" value="ECO:0007669"/>
    <property type="project" value="UniProtKB-KW"/>
</dbReference>
<keyword evidence="5" id="KW-0411">Iron-sulfur</keyword>
<dbReference type="UniPathway" id="UPA00559"/>
<evidence type="ECO:0000256" key="2">
    <source>
        <dbReference type="ARBA" id="ARBA00005156"/>
    </source>
</evidence>
<proteinExistence type="predicted"/>
<dbReference type="GO" id="GO:0090560">
    <property type="term" value="F:2-(3-amino-3-carboxypropyl)histidine synthase activity"/>
    <property type="evidence" value="ECO:0007669"/>
    <property type="project" value="InterPro"/>
</dbReference>
<sequence length="529" mass="60223">MLYKMDHSFCRLKDLDEIAFWIRPRVNKTGKTVVALQFAPDDVKFAPTIEYQIKKRLIGHCGGFDPSQSFSGGVQLEIVVLSDLLSPPCCIDILGVKKCSANILVHFGHSCLQGINQFDIPIMLVFPNETNNLCCAMVLEKLGDLIRSQLNKVNCDAMHNIIISYDLGLHNIFFPDDTQELSEAFAFLEEFLKLQLSSTNISLYLLVAPKTLNYGTNISHVNIFGRKIRSTSFSEESIDNIYDLLQSGNTKEQMNHKIYLFHLYLKSALNGNGFLERFSVTYGSCCSIYPCTISDDNINIDKLREDELGRLILKRFNMIESAKLMSSRVGLIVTPNMSSNTWRMLKKYKSIQTRRDKHYINTDTIEYLVIAMSGINEVKLGNFPRIQVFCYIGCLEYFFSCILKEHDIRYPIILTCFEYEIYLGIREWSTVYLDIDEMICNGYYTQFPDTLCKFTTEIVDKPNGSLANSNILEKMDPATKLLYSTLVSKRLENGSFYGLDPSDGIDVIPRILVGHSGIASMYAQELNSL</sequence>
<gene>
    <name evidence="6" type="ORF">CMU_000250</name>
</gene>
<dbReference type="InterPro" id="IPR016435">
    <property type="entry name" value="DPH1/DPH2"/>
</dbReference>
<dbReference type="STRING" id="441375.B6AG14"/>
<organism evidence="6 7">
    <name type="scientific">Cryptosporidium muris (strain RN66)</name>
    <dbReference type="NCBI Taxonomy" id="441375"/>
    <lineage>
        <taxon>Eukaryota</taxon>
        <taxon>Sar</taxon>
        <taxon>Alveolata</taxon>
        <taxon>Apicomplexa</taxon>
        <taxon>Conoidasida</taxon>
        <taxon>Coccidia</taxon>
        <taxon>Eucoccidiorida</taxon>
        <taxon>Eimeriorina</taxon>
        <taxon>Cryptosporidiidae</taxon>
        <taxon>Cryptosporidium</taxon>
    </lineage>
</organism>
<evidence type="ECO:0008006" key="8">
    <source>
        <dbReference type="Google" id="ProtNLM"/>
    </source>
</evidence>
<dbReference type="OrthoDB" id="361972at2759"/>
<keyword evidence="3" id="KW-0479">Metal-binding</keyword>
<evidence type="ECO:0000313" key="7">
    <source>
        <dbReference type="Proteomes" id="UP000001460"/>
    </source>
</evidence>
<dbReference type="PANTHER" id="PTHR10762">
    <property type="entry name" value="DIPHTHAMIDE BIOSYNTHESIS PROTEIN"/>
    <property type="match status" value="1"/>
</dbReference>
<dbReference type="Proteomes" id="UP000001460">
    <property type="component" value="Unassembled WGS sequence"/>
</dbReference>
<comment type="pathway">
    <text evidence="2">Protein modification; peptidyl-diphthamide biosynthesis.</text>
</comment>
<keyword evidence="4" id="KW-0408">Iron</keyword>
<dbReference type="EMBL" id="DS989732">
    <property type="protein sequence ID" value="EEA07155.1"/>
    <property type="molecule type" value="Genomic_DNA"/>
</dbReference>
<dbReference type="AlphaFoldDB" id="B6AG14"/>
<keyword evidence="7" id="KW-1185">Reference proteome</keyword>
<dbReference type="RefSeq" id="XP_002141504.1">
    <property type="nucleotide sequence ID" value="XM_002141468.1"/>
</dbReference>
<comment type="cofactor">
    <cofactor evidence="1">
        <name>[4Fe-4S] cluster</name>
        <dbReference type="ChEBI" id="CHEBI:49883"/>
    </cofactor>
</comment>
<dbReference type="PANTHER" id="PTHR10762:SF2">
    <property type="entry name" value="2-(3-AMINO-3-CARBOXYPROPYL)HISTIDINE SYNTHASE SUBUNIT 2"/>
    <property type="match status" value="1"/>
</dbReference>
<dbReference type="VEuPathDB" id="CryptoDB:CMU_000250"/>
<dbReference type="SFLD" id="SFLDS00032">
    <property type="entry name" value="Radical_SAM_3-amino-3-carboxyp"/>
    <property type="match status" value="1"/>
</dbReference>